<evidence type="ECO:0000256" key="1">
    <source>
        <dbReference type="ARBA" id="ARBA00001798"/>
    </source>
</evidence>
<dbReference type="GO" id="GO:0061630">
    <property type="term" value="F:ubiquitin protein ligase activity"/>
    <property type="evidence" value="ECO:0007669"/>
    <property type="project" value="UniProtKB-EC"/>
</dbReference>
<dbReference type="InterPro" id="IPR001841">
    <property type="entry name" value="Znf_RING"/>
</dbReference>
<evidence type="ECO:0000313" key="13">
    <source>
        <dbReference type="EMBL" id="KAG9695942.1"/>
    </source>
</evidence>
<dbReference type="CDD" id="cd22584">
    <property type="entry name" value="Rcat_RBR_unk"/>
    <property type="match status" value="1"/>
</dbReference>
<dbReference type="InterPro" id="IPR002867">
    <property type="entry name" value="IBR_dom"/>
</dbReference>
<dbReference type="EMBL" id="JAHFXF010000116">
    <property type="protein sequence ID" value="KAG9695942.1"/>
    <property type="molecule type" value="Genomic_DNA"/>
</dbReference>
<dbReference type="SUPFAM" id="SSF57850">
    <property type="entry name" value="RING/U-box"/>
    <property type="match status" value="2"/>
</dbReference>
<comment type="catalytic activity">
    <reaction evidence="1">
        <text>[E2 ubiquitin-conjugating enzyme]-S-ubiquitinyl-L-cysteine + [acceptor protein]-L-lysine = [E2 ubiquitin-conjugating enzyme]-L-cysteine + [acceptor protein]-N(6)-ubiquitinyl-L-lysine.</text>
        <dbReference type="EC" id="2.3.2.31"/>
    </reaction>
</comment>
<evidence type="ECO:0000256" key="5">
    <source>
        <dbReference type="ARBA" id="ARBA00022737"/>
    </source>
</evidence>
<evidence type="ECO:0000256" key="10">
    <source>
        <dbReference type="SAM" id="MobiDB-lite"/>
    </source>
</evidence>
<keyword evidence="6 9" id="KW-0863">Zinc-finger</keyword>
<evidence type="ECO:0000256" key="6">
    <source>
        <dbReference type="ARBA" id="ARBA00022771"/>
    </source>
</evidence>
<keyword evidence="5" id="KW-0677">Repeat</keyword>
<evidence type="ECO:0000259" key="11">
    <source>
        <dbReference type="PROSITE" id="PS50089"/>
    </source>
</evidence>
<dbReference type="GO" id="GO:0008270">
    <property type="term" value="F:zinc ion binding"/>
    <property type="evidence" value="ECO:0007669"/>
    <property type="project" value="UniProtKB-KW"/>
</dbReference>
<feature type="non-terminal residue" evidence="13">
    <location>
        <position position="338"/>
    </location>
</feature>
<accession>A0A9P8JBL5</accession>
<dbReference type="AlphaFoldDB" id="A0A9P8JBL5"/>
<reference evidence="13" key="1">
    <citation type="journal article" date="2021" name="J Fungi (Basel)">
        <title>Virulence traits and population genomics of the black yeast Aureobasidium melanogenum.</title>
        <authorList>
            <person name="Cernosa A."/>
            <person name="Sun X."/>
            <person name="Gostincar C."/>
            <person name="Fang C."/>
            <person name="Gunde-Cimerman N."/>
            <person name="Song Z."/>
        </authorList>
    </citation>
    <scope>NUCLEOTIDE SEQUENCE</scope>
    <source>
        <strain evidence="13">EXF-9911</strain>
    </source>
</reference>
<keyword evidence="8" id="KW-0862">Zinc</keyword>
<keyword evidence="4" id="KW-0479">Metal-binding</keyword>
<dbReference type="EC" id="2.3.2.31" evidence="2"/>
<comment type="caution">
    <text evidence="13">The sequence shown here is derived from an EMBL/GenBank/DDBJ whole genome shotgun (WGS) entry which is preliminary data.</text>
</comment>
<proteinExistence type="predicted"/>
<dbReference type="Pfam" id="PF01485">
    <property type="entry name" value="IBR"/>
    <property type="match status" value="1"/>
</dbReference>
<name>A0A9P8JBL5_AURME</name>
<dbReference type="OrthoDB" id="9977870at2759"/>
<dbReference type="PROSITE" id="PS51873">
    <property type="entry name" value="TRIAD"/>
    <property type="match status" value="1"/>
</dbReference>
<feature type="region of interest" description="Disordered" evidence="10">
    <location>
        <begin position="315"/>
        <end position="338"/>
    </location>
</feature>
<evidence type="ECO:0000313" key="14">
    <source>
        <dbReference type="Proteomes" id="UP000779574"/>
    </source>
</evidence>
<keyword evidence="7" id="KW-0833">Ubl conjugation pathway</keyword>
<feature type="domain" description="RING-type" evidence="11">
    <location>
        <begin position="20"/>
        <end position="63"/>
    </location>
</feature>
<evidence type="ECO:0000259" key="12">
    <source>
        <dbReference type="PROSITE" id="PS51873"/>
    </source>
</evidence>
<evidence type="ECO:0000256" key="7">
    <source>
        <dbReference type="ARBA" id="ARBA00022786"/>
    </source>
</evidence>
<gene>
    <name evidence="13" type="ORF">KCU76_g4105</name>
</gene>
<dbReference type="CDD" id="cd20335">
    <property type="entry name" value="BRcat_RBR"/>
    <property type="match status" value="1"/>
</dbReference>
<organism evidence="13 14">
    <name type="scientific">Aureobasidium melanogenum</name>
    <name type="common">Aureobasidium pullulans var. melanogenum</name>
    <dbReference type="NCBI Taxonomy" id="46634"/>
    <lineage>
        <taxon>Eukaryota</taxon>
        <taxon>Fungi</taxon>
        <taxon>Dikarya</taxon>
        <taxon>Ascomycota</taxon>
        <taxon>Pezizomycotina</taxon>
        <taxon>Dothideomycetes</taxon>
        <taxon>Dothideomycetidae</taxon>
        <taxon>Dothideales</taxon>
        <taxon>Saccotheciaceae</taxon>
        <taxon>Aureobasidium</taxon>
    </lineage>
</organism>
<evidence type="ECO:0000256" key="8">
    <source>
        <dbReference type="ARBA" id="ARBA00022833"/>
    </source>
</evidence>
<evidence type="ECO:0000256" key="4">
    <source>
        <dbReference type="ARBA" id="ARBA00022723"/>
    </source>
</evidence>
<dbReference type="GO" id="GO:0016567">
    <property type="term" value="P:protein ubiquitination"/>
    <property type="evidence" value="ECO:0007669"/>
    <property type="project" value="InterPro"/>
</dbReference>
<keyword evidence="3" id="KW-0808">Transferase</keyword>
<dbReference type="Gene3D" id="1.20.120.1750">
    <property type="match status" value="1"/>
</dbReference>
<dbReference type="PROSITE" id="PS50089">
    <property type="entry name" value="ZF_RING_2"/>
    <property type="match status" value="1"/>
</dbReference>
<evidence type="ECO:0000256" key="3">
    <source>
        <dbReference type="ARBA" id="ARBA00022679"/>
    </source>
</evidence>
<dbReference type="InterPro" id="IPR044066">
    <property type="entry name" value="TRIAD_supradom"/>
</dbReference>
<evidence type="ECO:0000256" key="2">
    <source>
        <dbReference type="ARBA" id="ARBA00012251"/>
    </source>
</evidence>
<feature type="domain" description="RING-type" evidence="12">
    <location>
        <begin position="16"/>
        <end position="211"/>
    </location>
</feature>
<evidence type="ECO:0000256" key="9">
    <source>
        <dbReference type="PROSITE-ProRule" id="PRU00175"/>
    </source>
</evidence>
<protein>
    <recommendedName>
        <fullName evidence="2">RBR-type E3 ubiquitin transferase</fullName>
        <ecNumber evidence="2">2.3.2.31</ecNumber>
    </recommendedName>
</protein>
<reference evidence="13" key="2">
    <citation type="submission" date="2021-08" db="EMBL/GenBank/DDBJ databases">
        <authorList>
            <person name="Gostincar C."/>
            <person name="Sun X."/>
            <person name="Song Z."/>
            <person name="Gunde-Cimerman N."/>
        </authorList>
    </citation>
    <scope>NUCLEOTIDE SEQUENCE</scope>
    <source>
        <strain evidence="13">EXF-9911</strain>
    </source>
</reference>
<dbReference type="InterPro" id="IPR031127">
    <property type="entry name" value="E3_UB_ligase_RBR"/>
</dbReference>
<dbReference type="Proteomes" id="UP000779574">
    <property type="component" value="Unassembled WGS sequence"/>
</dbReference>
<feature type="compositionally biased region" description="Acidic residues" evidence="10">
    <location>
        <begin position="326"/>
        <end position="338"/>
    </location>
</feature>
<dbReference type="PANTHER" id="PTHR11685">
    <property type="entry name" value="RBR FAMILY RING FINGER AND IBR DOMAIN-CONTAINING"/>
    <property type="match status" value="1"/>
</dbReference>
<sequence length="338" mass="37647">MSASTDVEHVVPRSINWKDCHVCFETTEEEKMVALPCDHYWCLDCISRACSGVQHDIDKRIVCDDNCNVPLELALEVLPEAESRRLKSKLEEFEIPPKERFYCANKDCGEFIPPVPQPIDILADCEKCGHSTCKLCRALNHEGYCAGPTKEDEQAFALIEKERYQQCSQCCRVVERTQGCSHMTCPCGYEFCYHCGNPILACNGCGHLEPDILAEVTNDPAIPVEPWEIVEETLLSLRINDRPASPANLTSWFNGILRNEGYRGPAVILGNDGSVGFILGPEGMPNAEELEISDRMLFSMSGTARLEVHADGTSTVHVGENSDSEHGEEWDDSADWAM</sequence>